<feature type="transmembrane region" description="Helical" evidence="1">
    <location>
        <begin position="167"/>
        <end position="187"/>
    </location>
</feature>
<proteinExistence type="predicted"/>
<dbReference type="RefSeq" id="WP_138238941.1">
    <property type="nucleotide sequence ID" value="NZ_VBRY01000005.1"/>
</dbReference>
<dbReference type="EMBL" id="VBRY01000005">
    <property type="protein sequence ID" value="TLS67505.1"/>
    <property type="molecule type" value="Genomic_DNA"/>
</dbReference>
<dbReference type="Proteomes" id="UP000306585">
    <property type="component" value="Unassembled WGS sequence"/>
</dbReference>
<dbReference type="InterPro" id="IPR005134">
    <property type="entry name" value="UPF0114"/>
</dbReference>
<keyword evidence="3" id="KW-1185">Reference proteome</keyword>
<evidence type="ECO:0000256" key="1">
    <source>
        <dbReference type="SAM" id="Phobius"/>
    </source>
</evidence>
<keyword evidence="1" id="KW-1133">Transmembrane helix</keyword>
<dbReference type="AlphaFoldDB" id="A0A5R9GR06"/>
<evidence type="ECO:0000313" key="3">
    <source>
        <dbReference type="Proteomes" id="UP000306585"/>
    </source>
</evidence>
<dbReference type="Pfam" id="PF03350">
    <property type="entry name" value="UPF0114"/>
    <property type="match status" value="1"/>
</dbReference>
<dbReference type="PANTHER" id="PTHR31721">
    <property type="entry name" value="OS06G0710300 PROTEIN"/>
    <property type="match status" value="1"/>
</dbReference>
<dbReference type="PIRSF" id="PIRSF026509">
    <property type="entry name" value="UCP026509"/>
    <property type="match status" value="1"/>
</dbReference>
<gene>
    <name evidence="2" type="ORF">FEF65_06185</name>
</gene>
<keyword evidence="1" id="KW-0472">Membrane</keyword>
<feature type="transmembrane region" description="Helical" evidence="1">
    <location>
        <begin position="92"/>
        <end position="110"/>
    </location>
</feature>
<comment type="caution">
    <text evidence="2">The sequence shown here is derived from an EMBL/GenBank/DDBJ whole genome shotgun (WGS) entry which is preliminary data.</text>
</comment>
<organism evidence="2 3">
    <name type="scientific">Mariprofundus erugo</name>
    <dbReference type="NCBI Taxonomy" id="2528639"/>
    <lineage>
        <taxon>Bacteria</taxon>
        <taxon>Pseudomonadati</taxon>
        <taxon>Pseudomonadota</taxon>
        <taxon>Candidatius Mariprofundia</taxon>
        <taxon>Mariprofundales</taxon>
        <taxon>Mariprofundaceae</taxon>
        <taxon>Mariprofundus</taxon>
    </lineage>
</organism>
<keyword evidence="1" id="KW-0812">Transmembrane</keyword>
<reference evidence="2 3" key="1">
    <citation type="journal article" date="2019" name="Appl. Environ. Microbiol.">
        <title>Environmental Evidence and Genomic Insight of Iron-oxidizing Bacteria Preference Towards More Corrosion Resistant Stainless Steel at Higher Salinities.</title>
        <authorList>
            <person name="Garrison C.E."/>
            <person name="Price K.A."/>
            <person name="Field E.K."/>
        </authorList>
    </citation>
    <scope>NUCLEOTIDE SEQUENCE [LARGE SCALE GENOMIC DNA]</scope>
    <source>
        <strain evidence="2 3">P3</strain>
    </source>
</reference>
<sequence>MPDDRNLEGIKPRSEQSHIEIVFEDGLWFGRWMVLIAVMGGMLTATGMFIIGSVDVFHVAEMVLEYPAIQEHEARGIMRANLVGHIVEVIDGFLLAIVLLIFSYGIYELYVSRIDRAYSKGSAFKHMLSISSLDDLKARLGKVILMILVVKFFEMAISIEFHTIDDLLKFSLGVILIGTVIFAAQLVDHKVHGK</sequence>
<name>A0A5R9GR06_9PROT</name>
<feature type="transmembrane region" description="Helical" evidence="1">
    <location>
        <begin position="32"/>
        <end position="54"/>
    </location>
</feature>
<evidence type="ECO:0000313" key="2">
    <source>
        <dbReference type="EMBL" id="TLS67505.1"/>
    </source>
</evidence>
<protein>
    <submittedName>
        <fullName evidence="2">YqhA family protein</fullName>
    </submittedName>
</protein>
<accession>A0A5R9GR06</accession>
<dbReference type="PANTHER" id="PTHR31721:SF4">
    <property type="entry name" value="OS06G0710300 PROTEIN"/>
    <property type="match status" value="1"/>
</dbReference>